<keyword evidence="1" id="KW-0812">Transmembrane</keyword>
<dbReference type="GO" id="GO:0009103">
    <property type="term" value="P:lipopolysaccharide biosynthetic process"/>
    <property type="evidence" value="ECO:0007669"/>
    <property type="project" value="TreeGrafter"/>
</dbReference>
<dbReference type="GO" id="GO:0016020">
    <property type="term" value="C:membrane"/>
    <property type="evidence" value="ECO:0007669"/>
    <property type="project" value="TreeGrafter"/>
</dbReference>
<dbReference type="OrthoDB" id="3660600at2"/>
<proteinExistence type="predicted"/>
<keyword evidence="1" id="KW-1133">Transmembrane helix</keyword>
<dbReference type="AlphaFoldDB" id="A0A495XKR2"/>
<comment type="caution">
    <text evidence="3">The sequence shown here is derived from an EMBL/GenBank/DDBJ whole genome shotgun (WGS) entry which is preliminary data.</text>
</comment>
<feature type="transmembrane region" description="Helical" evidence="1">
    <location>
        <begin position="301"/>
        <end position="319"/>
    </location>
</feature>
<dbReference type="EMBL" id="RBXR01000001">
    <property type="protein sequence ID" value="RKT73464.1"/>
    <property type="molecule type" value="Genomic_DNA"/>
</dbReference>
<dbReference type="InterPro" id="IPR002656">
    <property type="entry name" value="Acyl_transf_3_dom"/>
</dbReference>
<feature type="transmembrane region" description="Helical" evidence="1">
    <location>
        <begin position="269"/>
        <end position="289"/>
    </location>
</feature>
<dbReference type="GO" id="GO:0016747">
    <property type="term" value="F:acyltransferase activity, transferring groups other than amino-acyl groups"/>
    <property type="evidence" value="ECO:0007669"/>
    <property type="project" value="InterPro"/>
</dbReference>
<dbReference type="InterPro" id="IPR050879">
    <property type="entry name" value="Acyltransferase_3"/>
</dbReference>
<keyword evidence="1" id="KW-0472">Membrane</keyword>
<evidence type="ECO:0000256" key="1">
    <source>
        <dbReference type="SAM" id="Phobius"/>
    </source>
</evidence>
<sequence>MPSPRRINWDVLRVLAVLAVLLQHATHAGPSVHPELSPPLFTVSLEMGASTLVVISAFFACASLAKGEPARFLRNRLARLVPAYVVAAVCTYVILTRVAPDGWSQLQPGDLLVNALMLQNWFPGARLVDFSYWTLPVQVTGFVAGAVLASRVRGTKLKVLLWTLVAAPLVLRVWTVEPGAIRTLYDGFGLHRGQLFAAGVGIWLWSKDRLGTKHLAALLLAALTAQAVHSANVTSTVALGVLLLGVAACAKGPDWDIAPVRFLRRPVKWLAGISYGVYLVHQEIGYVAMAGVARFGPVAELAVFLGTAVVLGWLLTALVEKPAFRALTASHRPAVVTLVLAARLHSAQSHLGSVGAVPFSSAPLWRPVSHPSTSAADPLTVGPLVAVSSQLR</sequence>
<evidence type="ECO:0000313" key="4">
    <source>
        <dbReference type="Proteomes" id="UP000272729"/>
    </source>
</evidence>
<feature type="transmembrane region" description="Helical" evidence="1">
    <location>
        <begin position="130"/>
        <end position="152"/>
    </location>
</feature>
<protein>
    <submittedName>
        <fullName evidence="3">Peptidoglycan/LPS O-acetylase OafA/YrhL</fullName>
    </submittedName>
</protein>
<feature type="transmembrane region" description="Helical" evidence="1">
    <location>
        <begin position="77"/>
        <end position="95"/>
    </location>
</feature>
<keyword evidence="4" id="KW-1185">Reference proteome</keyword>
<accession>A0A495XKR2</accession>
<dbReference type="PANTHER" id="PTHR23028">
    <property type="entry name" value="ACETYLTRANSFERASE"/>
    <property type="match status" value="1"/>
</dbReference>
<reference evidence="3 4" key="1">
    <citation type="submission" date="2018-10" db="EMBL/GenBank/DDBJ databases">
        <title>Sequencing the genomes of 1000 actinobacteria strains.</title>
        <authorList>
            <person name="Klenk H.-P."/>
        </authorList>
    </citation>
    <scope>NUCLEOTIDE SEQUENCE [LARGE SCALE GENOMIC DNA]</scope>
    <source>
        <strain evidence="3 4">DSM 43911</strain>
    </source>
</reference>
<feature type="domain" description="Acyltransferase 3" evidence="2">
    <location>
        <begin position="8"/>
        <end position="316"/>
    </location>
</feature>
<feature type="transmembrane region" description="Helical" evidence="1">
    <location>
        <begin position="44"/>
        <end position="65"/>
    </location>
</feature>
<evidence type="ECO:0000313" key="3">
    <source>
        <dbReference type="EMBL" id="RKT73464.1"/>
    </source>
</evidence>
<name>A0A495XKR2_9PSEU</name>
<gene>
    <name evidence="3" type="ORF">DFJ66_6797</name>
</gene>
<evidence type="ECO:0000259" key="2">
    <source>
        <dbReference type="Pfam" id="PF01757"/>
    </source>
</evidence>
<dbReference type="Proteomes" id="UP000272729">
    <property type="component" value="Unassembled WGS sequence"/>
</dbReference>
<feature type="transmembrane region" description="Helical" evidence="1">
    <location>
        <begin position="159"/>
        <end position="176"/>
    </location>
</feature>
<dbReference type="PANTHER" id="PTHR23028:SF53">
    <property type="entry name" value="ACYL_TRANSF_3 DOMAIN-CONTAINING PROTEIN"/>
    <property type="match status" value="1"/>
</dbReference>
<dbReference type="Pfam" id="PF01757">
    <property type="entry name" value="Acyl_transf_3"/>
    <property type="match status" value="1"/>
</dbReference>
<organism evidence="3 4">
    <name type="scientific">Saccharothrix variisporea</name>
    <dbReference type="NCBI Taxonomy" id="543527"/>
    <lineage>
        <taxon>Bacteria</taxon>
        <taxon>Bacillati</taxon>
        <taxon>Actinomycetota</taxon>
        <taxon>Actinomycetes</taxon>
        <taxon>Pseudonocardiales</taxon>
        <taxon>Pseudonocardiaceae</taxon>
        <taxon>Saccharothrix</taxon>
    </lineage>
</organism>